<accession>A0AAV0Y3M6</accession>
<dbReference type="AlphaFoldDB" id="A0AAV0Y3M6"/>
<evidence type="ECO:0008006" key="4">
    <source>
        <dbReference type="Google" id="ProtNLM"/>
    </source>
</evidence>
<protein>
    <recommendedName>
        <fullName evidence="4">DNA-directed DNA polymerase</fullName>
    </recommendedName>
</protein>
<comment type="caution">
    <text evidence="1">The sequence shown here is derived from an EMBL/GenBank/DDBJ whole genome shotgun (WGS) entry which is preliminary data.</text>
</comment>
<evidence type="ECO:0000313" key="1">
    <source>
        <dbReference type="EMBL" id="CAI6375028.1"/>
    </source>
</evidence>
<dbReference type="EMBL" id="CARXXK010001832">
    <property type="protein sequence ID" value="CAI6377714.1"/>
    <property type="molecule type" value="Genomic_DNA"/>
</dbReference>
<reference evidence="1 3" key="1">
    <citation type="submission" date="2023-01" db="EMBL/GenBank/DDBJ databases">
        <authorList>
            <person name="Whitehead M."/>
        </authorList>
    </citation>
    <scope>NUCLEOTIDE SEQUENCE [LARGE SCALE GENOMIC DNA]</scope>
</reference>
<proteinExistence type="predicted"/>
<evidence type="ECO:0000313" key="3">
    <source>
        <dbReference type="Proteomes" id="UP001160148"/>
    </source>
</evidence>
<organism evidence="1 3">
    <name type="scientific">Macrosiphum euphorbiae</name>
    <name type="common">potato aphid</name>
    <dbReference type="NCBI Taxonomy" id="13131"/>
    <lineage>
        <taxon>Eukaryota</taxon>
        <taxon>Metazoa</taxon>
        <taxon>Ecdysozoa</taxon>
        <taxon>Arthropoda</taxon>
        <taxon>Hexapoda</taxon>
        <taxon>Insecta</taxon>
        <taxon>Pterygota</taxon>
        <taxon>Neoptera</taxon>
        <taxon>Paraneoptera</taxon>
        <taxon>Hemiptera</taxon>
        <taxon>Sternorrhyncha</taxon>
        <taxon>Aphidomorpha</taxon>
        <taxon>Aphidoidea</taxon>
        <taxon>Aphididae</taxon>
        <taxon>Macrosiphini</taxon>
        <taxon>Macrosiphum</taxon>
    </lineage>
</organism>
<name>A0AAV0Y3M6_9HEMI</name>
<evidence type="ECO:0000313" key="2">
    <source>
        <dbReference type="EMBL" id="CAI6377714.1"/>
    </source>
</evidence>
<keyword evidence="3" id="KW-1185">Reference proteome</keyword>
<gene>
    <name evidence="1" type="ORF">MEUPH1_LOCUS28580</name>
    <name evidence="2" type="ORF">MEUPH1_LOCUS30934</name>
</gene>
<dbReference type="EMBL" id="CARXXK010001252">
    <property type="protein sequence ID" value="CAI6375028.1"/>
    <property type="molecule type" value="Genomic_DNA"/>
</dbReference>
<dbReference type="Proteomes" id="UP001160148">
    <property type="component" value="Unassembled WGS sequence"/>
</dbReference>
<sequence length="502" mass="58375">MPFLQGYVYPVEDLQPLHDLLKEWNLECTYQTLLDELIDLKILAIMKVDYHTNELLKNYPLGIKILFSNNLEKWQNSKKSSSMTSLLPTTLDKKLSQEKLSSAISINLGEILNECSTGLMINDYYKTNHKFNDNIRTLLVDTIINYVITKKISMSVALANSIADQIADIFPTEVKDSYFLKYDTNKNPKGKLYAKYYNSMRTLKNSGLIPSSNHTKRPTNPINRKHDLHFEPENDVQYILEQIKHDNNCSFPDLEYNWKATTQFRLKSIQTSTSTHDILNNWSNYKLPLGYRLVDIDFNTMYPSCSNLISTFEEKSEKIINLLDEKIKDTLSRRLFESLNEPTADISQNGKNTIIFYLLHAIFIPTSIKVTRDHTGKKNQTKYSIKDSQNSFIVFKNSVCEIEEYINIRRSEKSPIQPFIMVVGTPMNPQEIIVYFDSIKYKVFSILHAIDVTFKLFHLFNLEYPPQSVLVWLFIQKFFFSINTKFDVPCHTLGQIMSDLNN</sequence>